<feature type="compositionally biased region" description="Basic and acidic residues" evidence="1">
    <location>
        <begin position="359"/>
        <end position="369"/>
    </location>
</feature>
<feature type="compositionally biased region" description="Basic and acidic residues" evidence="1">
    <location>
        <begin position="175"/>
        <end position="201"/>
    </location>
</feature>
<dbReference type="Proteomes" id="UP000634136">
    <property type="component" value="Unassembled WGS sequence"/>
</dbReference>
<dbReference type="PANTHER" id="PTHR47723">
    <property type="entry name" value="OS05G0353850 PROTEIN"/>
    <property type="match status" value="1"/>
</dbReference>
<name>A0A835CJR8_9FABA</name>
<dbReference type="GO" id="GO:0004523">
    <property type="term" value="F:RNA-DNA hybrid ribonuclease activity"/>
    <property type="evidence" value="ECO:0007669"/>
    <property type="project" value="InterPro"/>
</dbReference>
<dbReference type="Pfam" id="PF13456">
    <property type="entry name" value="RVT_3"/>
    <property type="match status" value="1"/>
</dbReference>
<dbReference type="EMBL" id="JAAIUW010000002">
    <property type="protein sequence ID" value="KAF7842625.1"/>
    <property type="molecule type" value="Genomic_DNA"/>
</dbReference>
<organism evidence="3 4">
    <name type="scientific">Senna tora</name>
    <dbReference type="NCBI Taxonomy" id="362788"/>
    <lineage>
        <taxon>Eukaryota</taxon>
        <taxon>Viridiplantae</taxon>
        <taxon>Streptophyta</taxon>
        <taxon>Embryophyta</taxon>
        <taxon>Tracheophyta</taxon>
        <taxon>Spermatophyta</taxon>
        <taxon>Magnoliopsida</taxon>
        <taxon>eudicotyledons</taxon>
        <taxon>Gunneridae</taxon>
        <taxon>Pentapetalae</taxon>
        <taxon>rosids</taxon>
        <taxon>fabids</taxon>
        <taxon>Fabales</taxon>
        <taxon>Fabaceae</taxon>
        <taxon>Caesalpinioideae</taxon>
        <taxon>Cassia clade</taxon>
        <taxon>Senna</taxon>
    </lineage>
</organism>
<dbReference type="CDD" id="cd06222">
    <property type="entry name" value="RNase_H_like"/>
    <property type="match status" value="1"/>
</dbReference>
<dbReference type="InterPro" id="IPR036397">
    <property type="entry name" value="RNaseH_sf"/>
</dbReference>
<feature type="region of interest" description="Disordered" evidence="1">
    <location>
        <begin position="68"/>
        <end position="88"/>
    </location>
</feature>
<keyword evidence="4" id="KW-1185">Reference proteome</keyword>
<evidence type="ECO:0000313" key="3">
    <source>
        <dbReference type="EMBL" id="KAF7842625.1"/>
    </source>
</evidence>
<feature type="compositionally biased region" description="Polar residues" evidence="1">
    <location>
        <begin position="1"/>
        <end position="38"/>
    </location>
</feature>
<dbReference type="InterPro" id="IPR002156">
    <property type="entry name" value="RNaseH_domain"/>
</dbReference>
<dbReference type="SUPFAM" id="SSF56219">
    <property type="entry name" value="DNase I-like"/>
    <property type="match status" value="1"/>
</dbReference>
<comment type="caution">
    <text evidence="3">The sequence shown here is derived from an EMBL/GenBank/DDBJ whole genome shotgun (WGS) entry which is preliminary data.</text>
</comment>
<sequence>MVSKSSGAAVTASAQTPTTGNAGNAGSSKFAENNTTELTGEEKDNLSRSNKKIKQGITDDVHMKENTTATTTQPNNSSHTNGQVSNNDLSYRDSLMTFSGAQQGQTGKEVTTWETLNLDIIEDIDDEIVEEGGEEDPTNPVITASKEERIEWSKPWRGSLIIKLMGRRIGFKKKEQPEFDLNKPQEENGPPTEKEPMKDVDPTYGPWMEVKKTTRRNMIKKDGAADGKKFGNTSNNKINIGKTQEDQVENQLTVHGHGGSREDARKGKSKEINMVNGESSLGIKNINGNRMVKETTPHSQGSRFAVMEDMEEMNVEKEVNEIPKIVATATEGRNSEINGPKIVEQHVQRSMSMSKSKKRNDGPKNEGLKIKKGQTKHVGLDGKKALGPILPKEVWSAKEKNKGKMGKLDFDPTNSTGPSIVQKPLLTPTQAQGSGNANGPVSVPIVKNNSNNMEEMGEGADQRKCGPNGNSQDLYESLNLIKMSQQWIKESGIDELASLGATSVLKKTRFLIHTRVTDRNKRMNWYTTAIYGSPQANLRKNLWDELREIASVTNGAWFLAGDFNAYLSPNDKQGRPKFTWGRQEVKERLDWAFTNQEGRVLFPDAHVTHLPELKSDHRPILISLNLGNQSEPGSRPFHFQAAWLSDNSFPSLIERSWCDTEDWSVNAKIFTEAVLGRSTCSNLWKGITRTWHLVQAHTSWNLGDGSQIGFWHDKWVSGLGKLIDHVHTNPPLIDHSRKVCEFVTASGGWNWGMIAPYVSNEVRKRIEALIPPHHSRRDCVKWDHEADGVFSVRSAYKAICGNNMMNNKSMWKKVWRSPVPERIRMFMWLLGHGKILTNSHRKHRHMTSDDTCPRCGRAEETILHAIRDCEDIKALWLRFVRPSYWEHFFSCNLVEWMEWNLKTDVGSDLAKDWRTGFGVICWQIWKNRNLLVFEDHTSNKDDLFFAAWFTISDIIIAAEQDKKPAASPKVSRMVRWIPPERDRITCNTDGSVLEGRDTAACGGVIRDCSGTFLLGYSRNLGSCSILWAELRGILEGLNLLWASGFRNVDVESDSKASINMIDQGVPSTHPCAALVYRIREVRDRGWDVRFRHVYREANKVADFVARLGHTLQHEAEMFTIPPVECLGLLAEDVKGIDPAGVCVA</sequence>
<dbReference type="PANTHER" id="PTHR47723:SF19">
    <property type="entry name" value="POLYNUCLEOTIDYL TRANSFERASE, RIBONUCLEASE H-LIKE SUPERFAMILY PROTEIN"/>
    <property type="match status" value="1"/>
</dbReference>
<feature type="domain" description="RNase H type-1" evidence="2">
    <location>
        <begin position="980"/>
        <end position="1110"/>
    </location>
</feature>
<evidence type="ECO:0000259" key="2">
    <source>
        <dbReference type="PROSITE" id="PS50879"/>
    </source>
</evidence>
<feature type="region of interest" description="Disordered" evidence="1">
    <location>
        <begin position="175"/>
        <end position="205"/>
    </location>
</feature>
<dbReference type="OrthoDB" id="1741277at2759"/>
<dbReference type="SUPFAM" id="SSF53098">
    <property type="entry name" value="Ribonuclease H-like"/>
    <property type="match status" value="1"/>
</dbReference>
<feature type="compositionally biased region" description="Basic and acidic residues" evidence="1">
    <location>
        <begin position="401"/>
        <end position="410"/>
    </location>
</feature>
<gene>
    <name evidence="3" type="ORF">G2W53_004923</name>
</gene>
<reference evidence="3" key="1">
    <citation type="submission" date="2020-09" db="EMBL/GenBank/DDBJ databases">
        <title>Genome-Enabled Discovery of Anthraquinone Biosynthesis in Senna tora.</title>
        <authorList>
            <person name="Kang S.-H."/>
            <person name="Pandey R.P."/>
            <person name="Lee C.-M."/>
            <person name="Sim J.-S."/>
            <person name="Jeong J.-T."/>
            <person name="Choi B.-S."/>
            <person name="Jung M."/>
            <person name="Ginzburg D."/>
            <person name="Zhao K."/>
            <person name="Won S.Y."/>
            <person name="Oh T.-J."/>
            <person name="Yu Y."/>
            <person name="Kim N.-H."/>
            <person name="Lee O.R."/>
            <person name="Lee T.-H."/>
            <person name="Bashyal P."/>
            <person name="Kim T.-S."/>
            <person name="Lee W.-H."/>
            <person name="Kawkins C."/>
            <person name="Kim C.-K."/>
            <person name="Kim J.S."/>
            <person name="Ahn B.O."/>
            <person name="Rhee S.Y."/>
            <person name="Sohng J.K."/>
        </authorList>
    </citation>
    <scope>NUCLEOTIDE SEQUENCE</scope>
    <source>
        <tissue evidence="3">Leaf</tissue>
    </source>
</reference>
<dbReference type="InterPro" id="IPR036691">
    <property type="entry name" value="Endo/exonu/phosph_ase_sf"/>
</dbReference>
<dbReference type="GO" id="GO:0003676">
    <property type="term" value="F:nucleic acid binding"/>
    <property type="evidence" value="ECO:0007669"/>
    <property type="project" value="InterPro"/>
</dbReference>
<dbReference type="Pfam" id="PF13966">
    <property type="entry name" value="zf-RVT"/>
    <property type="match status" value="1"/>
</dbReference>
<dbReference type="InterPro" id="IPR044730">
    <property type="entry name" value="RNase_H-like_dom_plant"/>
</dbReference>
<dbReference type="InterPro" id="IPR012337">
    <property type="entry name" value="RNaseH-like_sf"/>
</dbReference>
<dbReference type="AlphaFoldDB" id="A0A835CJR8"/>
<dbReference type="PROSITE" id="PS50879">
    <property type="entry name" value="RNASE_H_1"/>
    <property type="match status" value="1"/>
</dbReference>
<feature type="region of interest" description="Disordered" evidence="1">
    <location>
        <begin position="1"/>
        <end position="49"/>
    </location>
</feature>
<feature type="region of interest" description="Disordered" evidence="1">
    <location>
        <begin position="347"/>
        <end position="384"/>
    </location>
</feature>
<accession>A0A835CJR8</accession>
<evidence type="ECO:0000313" key="4">
    <source>
        <dbReference type="Proteomes" id="UP000634136"/>
    </source>
</evidence>
<feature type="region of interest" description="Disordered" evidence="1">
    <location>
        <begin position="401"/>
        <end position="422"/>
    </location>
</feature>
<dbReference type="InterPro" id="IPR026960">
    <property type="entry name" value="RVT-Znf"/>
</dbReference>
<proteinExistence type="predicted"/>
<evidence type="ECO:0000256" key="1">
    <source>
        <dbReference type="SAM" id="MobiDB-lite"/>
    </source>
</evidence>
<dbReference type="InterPro" id="IPR053151">
    <property type="entry name" value="RNase_H-like"/>
</dbReference>
<dbReference type="Gene3D" id="3.30.420.10">
    <property type="entry name" value="Ribonuclease H-like superfamily/Ribonuclease H"/>
    <property type="match status" value="1"/>
</dbReference>
<protein>
    <recommendedName>
        <fullName evidence="2">RNase H type-1 domain-containing protein</fullName>
    </recommendedName>
</protein>
<dbReference type="Gene3D" id="3.60.10.10">
    <property type="entry name" value="Endonuclease/exonuclease/phosphatase"/>
    <property type="match status" value="1"/>
</dbReference>